<organism evidence="1 2">
    <name type="scientific">Araneus ventricosus</name>
    <name type="common">Orbweaver spider</name>
    <name type="synonym">Epeira ventricosa</name>
    <dbReference type="NCBI Taxonomy" id="182803"/>
    <lineage>
        <taxon>Eukaryota</taxon>
        <taxon>Metazoa</taxon>
        <taxon>Ecdysozoa</taxon>
        <taxon>Arthropoda</taxon>
        <taxon>Chelicerata</taxon>
        <taxon>Arachnida</taxon>
        <taxon>Araneae</taxon>
        <taxon>Araneomorphae</taxon>
        <taxon>Entelegynae</taxon>
        <taxon>Araneoidea</taxon>
        <taxon>Araneidae</taxon>
        <taxon>Araneus</taxon>
    </lineage>
</organism>
<sequence length="110" mass="12662">MALSPPVACFTACLYKPRKLSADLAKWSLQTHNSTMSGIKVTCIMQMRMERHTCSPEITTMKRMFLLGCTLKLMVMAKIGINEYRDMLLIHGECTRKAKSAERLYRERFP</sequence>
<dbReference type="AlphaFoldDB" id="A0A4Y2R707"/>
<evidence type="ECO:0008006" key="3">
    <source>
        <dbReference type="Google" id="ProtNLM"/>
    </source>
</evidence>
<keyword evidence="2" id="KW-1185">Reference proteome</keyword>
<accession>A0A4Y2R707</accession>
<gene>
    <name evidence="1" type="ORF">AVEN_10096_1</name>
</gene>
<proteinExistence type="predicted"/>
<reference evidence="1 2" key="1">
    <citation type="journal article" date="2019" name="Sci. Rep.">
        <title>Orb-weaving spider Araneus ventricosus genome elucidates the spidroin gene catalogue.</title>
        <authorList>
            <person name="Kono N."/>
            <person name="Nakamura H."/>
            <person name="Ohtoshi R."/>
            <person name="Moran D.A.P."/>
            <person name="Shinohara A."/>
            <person name="Yoshida Y."/>
            <person name="Fujiwara M."/>
            <person name="Mori M."/>
            <person name="Tomita M."/>
            <person name="Arakawa K."/>
        </authorList>
    </citation>
    <scope>NUCLEOTIDE SEQUENCE [LARGE SCALE GENOMIC DNA]</scope>
</reference>
<dbReference type="EMBL" id="BGPR01142756">
    <property type="protein sequence ID" value="GBN71069.1"/>
    <property type="molecule type" value="Genomic_DNA"/>
</dbReference>
<name>A0A4Y2R707_ARAVE</name>
<protein>
    <recommendedName>
        <fullName evidence="3">DUF4817 domain-containing protein</fullName>
    </recommendedName>
</protein>
<evidence type="ECO:0000313" key="1">
    <source>
        <dbReference type="EMBL" id="GBN71069.1"/>
    </source>
</evidence>
<dbReference type="OrthoDB" id="7902892at2759"/>
<comment type="caution">
    <text evidence="1">The sequence shown here is derived from an EMBL/GenBank/DDBJ whole genome shotgun (WGS) entry which is preliminary data.</text>
</comment>
<dbReference type="Proteomes" id="UP000499080">
    <property type="component" value="Unassembled WGS sequence"/>
</dbReference>
<evidence type="ECO:0000313" key="2">
    <source>
        <dbReference type="Proteomes" id="UP000499080"/>
    </source>
</evidence>